<dbReference type="Pfam" id="PF13186">
    <property type="entry name" value="SPASM"/>
    <property type="match status" value="1"/>
</dbReference>
<evidence type="ECO:0000256" key="3">
    <source>
        <dbReference type="ARBA" id="ARBA00022723"/>
    </source>
</evidence>
<dbReference type="PANTHER" id="PTHR11228">
    <property type="entry name" value="RADICAL SAM DOMAIN PROTEIN"/>
    <property type="match status" value="1"/>
</dbReference>
<keyword evidence="7 8" id="KW-0411">Iron-sulfur</keyword>
<comment type="catalytic activity">
    <reaction evidence="8">
        <text>[PQQ precursor protein] + S-adenosyl-L-methionine = E-Y cross-linked-[PQQ precursor protein] + 5'-deoxyadenosine + L-methionine + H(+)</text>
        <dbReference type="Rhea" id="RHEA:56836"/>
        <dbReference type="Rhea" id="RHEA-COMP:14800"/>
        <dbReference type="Rhea" id="RHEA-COMP:14801"/>
        <dbReference type="ChEBI" id="CHEBI:15378"/>
        <dbReference type="ChEBI" id="CHEBI:17319"/>
        <dbReference type="ChEBI" id="CHEBI:57844"/>
        <dbReference type="ChEBI" id="CHEBI:59789"/>
        <dbReference type="ChEBI" id="CHEBI:141026"/>
        <dbReference type="ChEBI" id="CHEBI:141027"/>
        <dbReference type="EC" id="1.21.98.4"/>
    </reaction>
</comment>
<dbReference type="PROSITE" id="PS01305">
    <property type="entry name" value="MOAA_NIFB_PQQE"/>
    <property type="match status" value="1"/>
</dbReference>
<dbReference type="PANTHER" id="PTHR11228:SF7">
    <property type="entry name" value="PQQA PEPTIDE CYCLASE"/>
    <property type="match status" value="1"/>
</dbReference>
<dbReference type="PIRSF" id="PIRSF037420">
    <property type="entry name" value="PQQ_syn_pqqE"/>
    <property type="match status" value="1"/>
</dbReference>
<dbReference type="InterPro" id="IPR050377">
    <property type="entry name" value="Radical_SAM_PqqE_MftC-like"/>
</dbReference>
<evidence type="ECO:0000256" key="2">
    <source>
        <dbReference type="ARBA" id="ARBA00022691"/>
    </source>
</evidence>
<evidence type="ECO:0000256" key="5">
    <source>
        <dbReference type="ARBA" id="ARBA00023002"/>
    </source>
</evidence>
<dbReference type="InterPro" id="IPR058240">
    <property type="entry name" value="rSAM_sf"/>
</dbReference>
<dbReference type="PROSITE" id="PS51918">
    <property type="entry name" value="RADICAL_SAM"/>
    <property type="match status" value="1"/>
</dbReference>
<dbReference type="SFLD" id="SFLDG01386">
    <property type="entry name" value="main_SPASM_domain-containing"/>
    <property type="match status" value="1"/>
</dbReference>
<evidence type="ECO:0000256" key="1">
    <source>
        <dbReference type="ARBA" id="ARBA00022485"/>
    </source>
</evidence>
<dbReference type="Pfam" id="PF04055">
    <property type="entry name" value="Radical_SAM"/>
    <property type="match status" value="1"/>
</dbReference>
<comment type="subunit">
    <text evidence="8">Interacts with PqqD. The interaction is necessary for activity of PqqE.</text>
</comment>
<keyword evidence="5 8" id="KW-0560">Oxidoreductase</keyword>
<evidence type="ECO:0000256" key="6">
    <source>
        <dbReference type="ARBA" id="ARBA00023004"/>
    </source>
</evidence>
<dbReference type="InterPro" id="IPR006638">
    <property type="entry name" value="Elp3/MiaA/NifB-like_rSAM"/>
</dbReference>
<evidence type="ECO:0000259" key="9">
    <source>
        <dbReference type="PROSITE" id="PS51918"/>
    </source>
</evidence>
<dbReference type="SMART" id="SM00729">
    <property type="entry name" value="Elp3"/>
    <property type="match status" value="1"/>
</dbReference>
<dbReference type="InterPro" id="IPR013785">
    <property type="entry name" value="Aldolase_TIM"/>
</dbReference>
<comment type="function">
    <text evidence="8">Catalyzes the cross-linking of a glutamate residue and a tyrosine residue in the PqqA protein as part of the biosynthesis of pyrroloquinoline quinone (PQQ).</text>
</comment>
<dbReference type="CDD" id="cd01335">
    <property type="entry name" value="Radical_SAM"/>
    <property type="match status" value="1"/>
</dbReference>
<evidence type="ECO:0000313" key="11">
    <source>
        <dbReference type="Proteomes" id="UP001230207"/>
    </source>
</evidence>
<dbReference type="InterPro" id="IPR023885">
    <property type="entry name" value="4Fe4S-binding_SPASM_dom"/>
</dbReference>
<evidence type="ECO:0000313" key="10">
    <source>
        <dbReference type="EMBL" id="MDQ0323300.1"/>
    </source>
</evidence>
<dbReference type="InterPro" id="IPR007197">
    <property type="entry name" value="rSAM"/>
</dbReference>
<dbReference type="NCBIfam" id="TIGR02109">
    <property type="entry name" value="PQQ_syn_pqqE"/>
    <property type="match status" value="1"/>
</dbReference>
<feature type="binding site" evidence="8">
    <location>
        <position position="26"/>
    </location>
    <ligand>
        <name>[4Fe-4S] cluster</name>
        <dbReference type="ChEBI" id="CHEBI:49883"/>
        <note>4Fe-4S-S-AdoMet</note>
    </ligand>
</feature>
<dbReference type="SFLD" id="SFLDF00280">
    <property type="entry name" value="coenzyme_PQQ_synthesis_protein"/>
    <property type="match status" value="1"/>
</dbReference>
<keyword evidence="3 8" id="KW-0479">Metal-binding</keyword>
<dbReference type="SFLD" id="SFLDS00029">
    <property type="entry name" value="Radical_SAM"/>
    <property type="match status" value="1"/>
</dbReference>
<reference evidence="10 11" key="1">
    <citation type="submission" date="2023-07" db="EMBL/GenBank/DDBJ databases">
        <title>Genomic Encyclopedia of Type Strains, Phase IV (KMG-IV): sequencing the most valuable type-strain genomes for metagenomic binning, comparative biology and taxonomic classification.</title>
        <authorList>
            <person name="Goeker M."/>
        </authorList>
    </citation>
    <scope>NUCLEOTIDE SEQUENCE [LARGE SCALE GENOMIC DNA]</scope>
    <source>
        <strain evidence="10 11">DSM 1112</strain>
    </source>
</reference>
<feature type="binding site" evidence="8">
    <location>
        <position position="23"/>
    </location>
    <ligand>
        <name>[4Fe-4S] cluster</name>
        <dbReference type="ChEBI" id="CHEBI:49883"/>
        <note>4Fe-4S-S-AdoMet</note>
    </ligand>
</feature>
<comment type="cofactor">
    <cofactor evidence="8">
        <name>[4Fe-4S] cluster</name>
        <dbReference type="ChEBI" id="CHEBI:49883"/>
    </cofactor>
    <text evidence="8">Binds 1 [4Fe-4S] cluster. The cluster is coordinated with 3 cysteines and an exchangeable S-adenosyl-L-methionine.</text>
</comment>
<keyword evidence="4 8" id="KW-0884">PQQ biosynthesis</keyword>
<name>A0ABU0C0U8_9HYPH</name>
<dbReference type="EC" id="1.21.98.4" evidence="8"/>
<evidence type="ECO:0000256" key="8">
    <source>
        <dbReference type="HAMAP-Rule" id="MF_00660"/>
    </source>
</evidence>
<dbReference type="HAMAP" id="MF_00660">
    <property type="entry name" value="PqqE"/>
    <property type="match status" value="1"/>
</dbReference>
<protein>
    <recommendedName>
        <fullName evidence="8">PqqA peptide cyclase</fullName>
        <ecNumber evidence="8">1.21.98.4</ecNumber>
    </recommendedName>
    <alternativeName>
        <fullName evidence="8">Coenzyme PQQ synthesis protein E</fullName>
    </alternativeName>
</protein>
<keyword evidence="6 8" id="KW-0408">Iron</keyword>
<accession>A0ABU0C0U8</accession>
<dbReference type="CDD" id="cd21119">
    <property type="entry name" value="SPASM_PqqE"/>
    <property type="match status" value="1"/>
</dbReference>
<comment type="caution">
    <text evidence="10">The sequence shown here is derived from an EMBL/GenBank/DDBJ whole genome shotgun (WGS) entry which is preliminary data.</text>
</comment>
<dbReference type="InterPro" id="IPR011843">
    <property type="entry name" value="PQQ_synth_PqqE_bac"/>
</dbReference>
<dbReference type="NCBIfam" id="TIGR04085">
    <property type="entry name" value="rSAM_more_4Fe4S"/>
    <property type="match status" value="1"/>
</dbReference>
<keyword evidence="11" id="KW-1185">Reference proteome</keyword>
<comment type="pathway">
    <text evidence="8">Cofactor biosynthesis; pyrroloquinoline quinone biosynthesis.</text>
</comment>
<dbReference type="Proteomes" id="UP001230207">
    <property type="component" value="Unassembled WGS sequence"/>
</dbReference>
<dbReference type="InterPro" id="IPR017200">
    <property type="entry name" value="PqqE-like"/>
</dbReference>
<evidence type="ECO:0000256" key="7">
    <source>
        <dbReference type="ARBA" id="ARBA00023014"/>
    </source>
</evidence>
<evidence type="ECO:0000256" key="4">
    <source>
        <dbReference type="ARBA" id="ARBA00022905"/>
    </source>
</evidence>
<comment type="similarity">
    <text evidence="8">Belongs to the radical SAM superfamily. PqqE family.</text>
</comment>
<dbReference type="InterPro" id="IPR000385">
    <property type="entry name" value="MoaA_NifB_PqqE_Fe-S-bd_CS"/>
</dbReference>
<dbReference type="RefSeq" id="WP_307235750.1">
    <property type="nucleotide sequence ID" value="NZ_JAUSVF010000003.1"/>
</dbReference>
<dbReference type="SFLD" id="SFLDG01067">
    <property type="entry name" value="SPASM/twitch_domain_containing"/>
    <property type="match status" value="1"/>
</dbReference>
<keyword evidence="1 8" id="KW-0004">4Fe-4S</keyword>
<gene>
    <name evidence="8" type="primary">pqqE</name>
    <name evidence="10" type="ORF">QO002_005506</name>
</gene>
<proteinExistence type="inferred from homology"/>
<dbReference type="Gene3D" id="3.20.20.70">
    <property type="entry name" value="Aldolase class I"/>
    <property type="match status" value="1"/>
</dbReference>
<organism evidence="10 11">
    <name type="scientific">Pararhizobium capsulatum DSM 1112</name>
    <dbReference type="NCBI Taxonomy" id="1121113"/>
    <lineage>
        <taxon>Bacteria</taxon>
        <taxon>Pseudomonadati</taxon>
        <taxon>Pseudomonadota</taxon>
        <taxon>Alphaproteobacteria</taxon>
        <taxon>Hyphomicrobiales</taxon>
        <taxon>Rhizobiaceae</taxon>
        <taxon>Rhizobium/Agrobacterium group</taxon>
        <taxon>Pararhizobium</taxon>
    </lineage>
</organism>
<feature type="domain" description="Radical SAM core" evidence="9">
    <location>
        <begin position="5"/>
        <end position="222"/>
    </location>
</feature>
<feature type="binding site" evidence="8">
    <location>
        <position position="19"/>
    </location>
    <ligand>
        <name>[4Fe-4S] cluster</name>
        <dbReference type="ChEBI" id="CHEBI:49883"/>
        <note>4Fe-4S-S-AdoMet</note>
    </ligand>
</feature>
<dbReference type="EMBL" id="JAUSVF010000003">
    <property type="protein sequence ID" value="MDQ0323300.1"/>
    <property type="molecule type" value="Genomic_DNA"/>
</dbReference>
<sequence>MSGPLLPPIGMLAELTHRCPLQCPYCSNPVELLKANREMTTESWLALFDQAADLGVLQIHLSGGEPTLRTDLEVLVGRLADRGVYTNLITAGVGIPEGRIDALAEAGLNHVQISFQGAFAVTTEKIGNHRGAHEKKVETAGRVRAARLPLTINAPIHRHNIQEVPAFIDLALELGAERLEIANVQYAGWALLNRNALMPDRAAVERQVEVVRQAQEKLYGILTIDFVTPDYFAIYPKPCMGGWARDAFVVAPDGSVLPCHAARTIPNLAFERFGEKDLAAIWHHSPAFNAFRGTDWMLEPCKSCDRKEIDWGGCRCQAMAIAGSPHATDPACIKSPVHARMATLIEEATTVADSSDFQYRRIGGRASGPEHVAPAVIADLLP</sequence>
<dbReference type="SUPFAM" id="SSF102114">
    <property type="entry name" value="Radical SAM enzymes"/>
    <property type="match status" value="1"/>
</dbReference>
<keyword evidence="2 8" id="KW-0949">S-adenosyl-L-methionine</keyword>